<keyword evidence="1" id="KW-0479">Metal-binding</keyword>
<dbReference type="InterPro" id="IPR013087">
    <property type="entry name" value="Znf_C2H2_type"/>
</dbReference>
<feature type="compositionally biased region" description="Polar residues" evidence="2">
    <location>
        <begin position="160"/>
        <end position="175"/>
    </location>
</feature>
<feature type="region of interest" description="Disordered" evidence="2">
    <location>
        <begin position="720"/>
        <end position="741"/>
    </location>
</feature>
<name>A0ABD0JJ56_9CAEN</name>
<evidence type="ECO:0000256" key="2">
    <source>
        <dbReference type="SAM" id="MobiDB-lite"/>
    </source>
</evidence>
<dbReference type="Proteomes" id="UP001519460">
    <property type="component" value="Unassembled WGS sequence"/>
</dbReference>
<feature type="region of interest" description="Disordered" evidence="2">
    <location>
        <begin position="331"/>
        <end position="359"/>
    </location>
</feature>
<keyword evidence="1" id="KW-0863">Zinc-finger</keyword>
<keyword evidence="5" id="KW-1185">Reference proteome</keyword>
<gene>
    <name evidence="4" type="ORF">BaRGS_00034304</name>
</gene>
<dbReference type="PANTHER" id="PTHR43696">
    <property type="entry name" value="COILED-COIL DOMAIN-CONTAINING PROTEIN 157"/>
    <property type="match status" value="1"/>
</dbReference>
<protein>
    <recommendedName>
        <fullName evidence="3">C2H2-type domain-containing protein</fullName>
    </recommendedName>
</protein>
<feature type="region of interest" description="Disordered" evidence="2">
    <location>
        <begin position="151"/>
        <end position="175"/>
    </location>
</feature>
<sequence>MAEILGNKLCMESLQSDIQDVQWTVNDVMSRVGPIAFSSWKFPDKLSYELDMEQLLEMYSFSPDEPEENQVAHIALYELLIDRLVLMMQGTAVYLSQVQQTCKAEGNTSAPLSTSVGLAVKHFWAQLTNTQTLVQQMNSKSKTSAKRVSELEKELKKFSQQDSNTNSASPADNLSDISSNSAFHLKISPKPISIDESNKSSQTVETAFVPCEACEVVQKRLREPQVAHAKWLTYNDVCRWMAEQNKDVNRLCKHIDQMSATIDPLKAEVAAFQKETKQAEQRAKESEQELKLEKETQAANKLKEKETAHEMTLADLHRQKEELLRKHTTLEQELDQRKTQSTELQDQLKQSEAKSQQLQKDLEEKAAIIQRLDGAEKEATTLRQQLSETKSQLEVATKTLAKEQGKNKSAAIHNQQVQAKQESLSGRIQELTQENEELRDEVAGLEEEKQELQESLQETRLIKEELEKEKQKQEIIIKNLNEEKSKLEESISRTEAEIQRLESQLVEAKERERMIIEYPDLNGPVNPDLPGTGNIVLDMENQVKANTIRMQVLDEQNEGLKRSITKVLSMGMGRQASQKPQQVPEPVPLWDTRQLDSHSNQQMAPPPPSEPVAAVPQTTYTMSHTPVSKPPPQPLKPASNTSQAEFFTVGRCPSENSREKQSRPTSGKRGGSRGGGGGFVAVNSTSISAYKQIKKLSGQATTDVAFSVKVSTSFSLVAGKQSRPSSSKNTQGVYGGSATRRGSAEEDAYPTYVCNNCDKMYTKARDLDIHKSYCTG</sequence>
<proteinExistence type="predicted"/>
<evidence type="ECO:0000313" key="4">
    <source>
        <dbReference type="EMBL" id="KAK7474482.1"/>
    </source>
</evidence>
<dbReference type="InterPro" id="IPR029681">
    <property type="entry name" value="CCDC157"/>
</dbReference>
<evidence type="ECO:0000256" key="1">
    <source>
        <dbReference type="PROSITE-ProRule" id="PRU00042"/>
    </source>
</evidence>
<feature type="compositionally biased region" description="Polar residues" evidence="2">
    <location>
        <begin position="722"/>
        <end position="732"/>
    </location>
</feature>
<keyword evidence="1" id="KW-0862">Zinc</keyword>
<feature type="compositionally biased region" description="Basic and acidic residues" evidence="2">
    <location>
        <begin position="331"/>
        <end position="340"/>
    </location>
</feature>
<accession>A0ABD0JJ56</accession>
<dbReference type="PROSITE" id="PS50157">
    <property type="entry name" value="ZINC_FINGER_C2H2_2"/>
    <property type="match status" value="1"/>
</dbReference>
<feature type="region of interest" description="Disordered" evidence="2">
    <location>
        <begin position="621"/>
        <end position="679"/>
    </location>
</feature>
<evidence type="ECO:0000313" key="5">
    <source>
        <dbReference type="Proteomes" id="UP001519460"/>
    </source>
</evidence>
<reference evidence="4 5" key="1">
    <citation type="journal article" date="2023" name="Sci. Data">
        <title>Genome assembly of the Korean intertidal mud-creeper Batillaria attramentaria.</title>
        <authorList>
            <person name="Patra A.K."/>
            <person name="Ho P.T."/>
            <person name="Jun S."/>
            <person name="Lee S.J."/>
            <person name="Kim Y."/>
            <person name="Won Y.J."/>
        </authorList>
    </citation>
    <scope>NUCLEOTIDE SEQUENCE [LARGE SCALE GENOMIC DNA]</scope>
    <source>
        <strain evidence="4">Wonlab-2016</strain>
    </source>
</reference>
<organism evidence="4 5">
    <name type="scientific">Batillaria attramentaria</name>
    <dbReference type="NCBI Taxonomy" id="370345"/>
    <lineage>
        <taxon>Eukaryota</taxon>
        <taxon>Metazoa</taxon>
        <taxon>Spiralia</taxon>
        <taxon>Lophotrochozoa</taxon>
        <taxon>Mollusca</taxon>
        <taxon>Gastropoda</taxon>
        <taxon>Caenogastropoda</taxon>
        <taxon>Sorbeoconcha</taxon>
        <taxon>Cerithioidea</taxon>
        <taxon>Batillariidae</taxon>
        <taxon>Batillaria</taxon>
    </lineage>
</organism>
<feature type="domain" description="C2H2-type" evidence="3">
    <location>
        <begin position="752"/>
        <end position="776"/>
    </location>
</feature>
<comment type="caution">
    <text evidence="4">The sequence shown here is derived from an EMBL/GenBank/DDBJ whole genome shotgun (WGS) entry which is preliminary data.</text>
</comment>
<evidence type="ECO:0000259" key="3">
    <source>
        <dbReference type="PROSITE" id="PS50157"/>
    </source>
</evidence>
<dbReference type="AlphaFoldDB" id="A0ABD0JJ56"/>
<feature type="compositionally biased region" description="Gly residues" evidence="2">
    <location>
        <begin position="668"/>
        <end position="679"/>
    </location>
</feature>
<dbReference type="GO" id="GO:0008270">
    <property type="term" value="F:zinc ion binding"/>
    <property type="evidence" value="ECO:0007669"/>
    <property type="project" value="UniProtKB-KW"/>
</dbReference>
<dbReference type="PANTHER" id="PTHR43696:SF9">
    <property type="entry name" value="COILED-COIL DOMAIN-CONTAINING PROTEIN 157"/>
    <property type="match status" value="1"/>
</dbReference>
<feature type="compositionally biased region" description="Polar residues" evidence="2">
    <location>
        <begin position="341"/>
        <end position="359"/>
    </location>
</feature>
<dbReference type="EMBL" id="JACVVK020000436">
    <property type="protein sequence ID" value="KAK7474482.1"/>
    <property type="molecule type" value="Genomic_DNA"/>
</dbReference>